<accession>A0A426Y3N9</accession>
<protein>
    <submittedName>
        <fullName evidence="2">Uncharacterized protein</fullName>
    </submittedName>
</protein>
<dbReference type="AlphaFoldDB" id="A0A426Y3N9"/>
<organism evidence="2 3">
    <name type="scientific">Ensete ventricosum</name>
    <name type="common">Abyssinian banana</name>
    <name type="synonym">Musa ensete</name>
    <dbReference type="NCBI Taxonomy" id="4639"/>
    <lineage>
        <taxon>Eukaryota</taxon>
        <taxon>Viridiplantae</taxon>
        <taxon>Streptophyta</taxon>
        <taxon>Embryophyta</taxon>
        <taxon>Tracheophyta</taxon>
        <taxon>Spermatophyta</taxon>
        <taxon>Magnoliopsida</taxon>
        <taxon>Liliopsida</taxon>
        <taxon>Zingiberales</taxon>
        <taxon>Musaceae</taxon>
        <taxon>Ensete</taxon>
    </lineage>
</organism>
<reference evidence="2 3" key="1">
    <citation type="journal article" date="2014" name="Agronomy (Basel)">
        <title>A Draft Genome Sequence for Ensete ventricosum, the Drought-Tolerant Tree Against Hunger.</title>
        <authorList>
            <person name="Harrison J."/>
            <person name="Moore K.A."/>
            <person name="Paszkiewicz K."/>
            <person name="Jones T."/>
            <person name="Grant M."/>
            <person name="Ambacheew D."/>
            <person name="Muzemil S."/>
            <person name="Studholme D.J."/>
        </authorList>
    </citation>
    <scope>NUCLEOTIDE SEQUENCE [LARGE SCALE GENOMIC DNA]</scope>
</reference>
<evidence type="ECO:0000256" key="1">
    <source>
        <dbReference type="SAM" id="MobiDB-lite"/>
    </source>
</evidence>
<dbReference type="Proteomes" id="UP000287651">
    <property type="component" value="Unassembled WGS sequence"/>
</dbReference>
<evidence type="ECO:0000313" key="2">
    <source>
        <dbReference type="EMBL" id="RRT46362.1"/>
    </source>
</evidence>
<feature type="region of interest" description="Disordered" evidence="1">
    <location>
        <begin position="99"/>
        <end position="162"/>
    </location>
</feature>
<sequence length="188" mass="20637">MPQESSTLNNLGEDASVAQQAPGVGGQPPFPLLGEGNPSTHTPGHYWCLFNVPGLIPPMTNPKHYAVTLEAFLGLTHQVQVFARMIQIIISYIPQLMQPPMPQQRTNPVVPQEESPSKGRPSISQRPDGEVPRLPLDQPPEHLSRPLENVTERQTPTASTSLCSILDPDTLSSDSTNLLRVQLRLMNQ</sequence>
<comment type="caution">
    <text evidence="2">The sequence shown here is derived from an EMBL/GenBank/DDBJ whole genome shotgun (WGS) entry which is preliminary data.</text>
</comment>
<gene>
    <name evidence="2" type="ORF">B296_00054501</name>
</gene>
<dbReference type="EMBL" id="AMZH03015247">
    <property type="protein sequence ID" value="RRT46362.1"/>
    <property type="molecule type" value="Genomic_DNA"/>
</dbReference>
<proteinExistence type="predicted"/>
<feature type="compositionally biased region" description="Polar residues" evidence="1">
    <location>
        <begin position="152"/>
        <end position="162"/>
    </location>
</feature>
<evidence type="ECO:0000313" key="3">
    <source>
        <dbReference type="Proteomes" id="UP000287651"/>
    </source>
</evidence>
<name>A0A426Y3N9_ENSVE</name>